<organism evidence="4 5">
    <name type="scientific">Coemansia guatemalensis</name>
    <dbReference type="NCBI Taxonomy" id="2761395"/>
    <lineage>
        <taxon>Eukaryota</taxon>
        <taxon>Fungi</taxon>
        <taxon>Fungi incertae sedis</taxon>
        <taxon>Zoopagomycota</taxon>
        <taxon>Kickxellomycotina</taxon>
        <taxon>Kickxellomycetes</taxon>
        <taxon>Kickxellales</taxon>
        <taxon>Kickxellaceae</taxon>
        <taxon>Coemansia</taxon>
    </lineage>
</organism>
<feature type="domain" description="Tyrosine-protein phosphatase" evidence="2">
    <location>
        <begin position="23"/>
        <end position="291"/>
    </location>
</feature>
<dbReference type="OrthoDB" id="10253954at2759"/>
<accession>A0A9W8HYI4</accession>
<dbReference type="Proteomes" id="UP001140094">
    <property type="component" value="Unassembled WGS sequence"/>
</dbReference>
<keyword evidence="5" id="KW-1185">Reference proteome</keyword>
<evidence type="ECO:0000256" key="1">
    <source>
        <dbReference type="ARBA" id="ARBA00009649"/>
    </source>
</evidence>
<comment type="caution">
    <text evidence="4">The sequence shown here is derived from an EMBL/GenBank/DDBJ whole genome shotgun (WGS) entry which is preliminary data.</text>
</comment>
<dbReference type="PROSITE" id="PS00383">
    <property type="entry name" value="TYR_PHOSPHATASE_1"/>
    <property type="match status" value="1"/>
</dbReference>
<dbReference type="EMBL" id="JANBUO010001600">
    <property type="protein sequence ID" value="KAJ2797572.1"/>
    <property type="molecule type" value="Genomic_DNA"/>
</dbReference>
<name>A0A9W8HYI4_9FUNG</name>
<dbReference type="PROSITE" id="PS50055">
    <property type="entry name" value="TYR_PHOSPHATASE_PTP"/>
    <property type="match status" value="1"/>
</dbReference>
<dbReference type="CDD" id="cd00047">
    <property type="entry name" value="PTPc"/>
    <property type="match status" value="1"/>
</dbReference>
<dbReference type="InterPro" id="IPR029021">
    <property type="entry name" value="Prot-tyrosine_phosphatase-like"/>
</dbReference>
<sequence>MMTSLSFQQLVGALQKQGVKQALAETFKIETEKDRERMEQADVTSDAQRGRNFDLNRYNDVLPFNHNRVRLAGKNDYINASHIELPAQISSYRYIATQGPLSHSVADFWRLIWEQRATAIVMLANPYEAGRSKCSVYWPQQINTQYKKESFTITLSSERKLELCPSVVVRKLLVQNSSEGDATRTVTQLHFTEWPDHGVPSSPLPMLRMIKELRENIQPPSDAPVVVHCSAGVGRSGSFIIIDAAAAYLAQHSDYSGDLVADLFKSLRSQRTLMVQTFSQYMLCYEAINFMVNNDI</sequence>
<dbReference type="PRINTS" id="PR00700">
    <property type="entry name" value="PRTYPHPHTASE"/>
</dbReference>
<dbReference type="PANTHER" id="PTHR19134">
    <property type="entry name" value="RECEPTOR-TYPE TYROSINE-PROTEIN PHOSPHATASE"/>
    <property type="match status" value="1"/>
</dbReference>
<proteinExistence type="inferred from homology"/>
<dbReference type="GO" id="GO:0004725">
    <property type="term" value="F:protein tyrosine phosphatase activity"/>
    <property type="evidence" value="ECO:0007669"/>
    <property type="project" value="UniProtKB-EC"/>
</dbReference>
<dbReference type="Pfam" id="PF00102">
    <property type="entry name" value="Y_phosphatase"/>
    <property type="match status" value="1"/>
</dbReference>
<gene>
    <name evidence="4" type="primary">PTP1</name>
    <name evidence="4" type="ORF">H4R20_005135</name>
</gene>
<comment type="similarity">
    <text evidence="1">Belongs to the protein-tyrosine phosphatase family. Non-receptor class subfamily.</text>
</comment>
<evidence type="ECO:0000259" key="3">
    <source>
        <dbReference type="PROSITE" id="PS50056"/>
    </source>
</evidence>
<reference evidence="4" key="1">
    <citation type="submission" date="2022-07" db="EMBL/GenBank/DDBJ databases">
        <title>Phylogenomic reconstructions and comparative analyses of Kickxellomycotina fungi.</title>
        <authorList>
            <person name="Reynolds N.K."/>
            <person name="Stajich J.E."/>
            <person name="Barry K."/>
            <person name="Grigoriev I.V."/>
            <person name="Crous P."/>
            <person name="Smith M.E."/>
        </authorList>
    </citation>
    <scope>NUCLEOTIDE SEQUENCE</scope>
    <source>
        <strain evidence="4">NRRL 1565</strain>
    </source>
</reference>
<dbReference type="Gene3D" id="3.90.190.10">
    <property type="entry name" value="Protein tyrosine phosphatase superfamily"/>
    <property type="match status" value="1"/>
</dbReference>
<dbReference type="PANTHER" id="PTHR19134:SF449">
    <property type="entry name" value="TYROSINE-PROTEIN PHOSPHATASE 1"/>
    <property type="match status" value="1"/>
</dbReference>
<dbReference type="SUPFAM" id="SSF52799">
    <property type="entry name" value="(Phosphotyrosine protein) phosphatases II"/>
    <property type="match status" value="1"/>
</dbReference>
<evidence type="ECO:0000313" key="5">
    <source>
        <dbReference type="Proteomes" id="UP001140094"/>
    </source>
</evidence>
<dbReference type="SMART" id="SM00194">
    <property type="entry name" value="PTPc"/>
    <property type="match status" value="1"/>
</dbReference>
<dbReference type="AlphaFoldDB" id="A0A9W8HYI4"/>
<evidence type="ECO:0000259" key="2">
    <source>
        <dbReference type="PROSITE" id="PS50055"/>
    </source>
</evidence>
<dbReference type="EC" id="3.1.3.48" evidence="4"/>
<dbReference type="InterPro" id="IPR000387">
    <property type="entry name" value="Tyr_Pase_dom"/>
</dbReference>
<dbReference type="PROSITE" id="PS50056">
    <property type="entry name" value="TYR_PHOSPHATASE_2"/>
    <property type="match status" value="1"/>
</dbReference>
<dbReference type="InterPro" id="IPR016130">
    <property type="entry name" value="Tyr_Pase_AS"/>
</dbReference>
<dbReference type="InterPro" id="IPR000242">
    <property type="entry name" value="PTP_cat"/>
</dbReference>
<protein>
    <submittedName>
        <fullName evidence="4">Tyrosine protein phosphatase 1</fullName>
        <ecNumber evidence="4">3.1.3.48</ecNumber>
    </submittedName>
</protein>
<dbReference type="InterPro" id="IPR050348">
    <property type="entry name" value="Protein-Tyr_Phosphatase"/>
</dbReference>
<dbReference type="SMART" id="SM00404">
    <property type="entry name" value="PTPc_motif"/>
    <property type="match status" value="1"/>
</dbReference>
<dbReference type="InterPro" id="IPR003595">
    <property type="entry name" value="Tyr_Pase_cat"/>
</dbReference>
<feature type="domain" description="Tyrosine specific protein phosphatases" evidence="3">
    <location>
        <begin position="204"/>
        <end position="282"/>
    </location>
</feature>
<evidence type="ECO:0000313" key="4">
    <source>
        <dbReference type="EMBL" id="KAJ2797572.1"/>
    </source>
</evidence>
<keyword evidence="4" id="KW-0378">Hydrolase</keyword>